<keyword evidence="3" id="KW-0804">Transcription</keyword>
<comment type="caution">
    <text evidence="6">The sequence shown here is derived from an EMBL/GenBank/DDBJ whole genome shotgun (WGS) entry which is preliminary data.</text>
</comment>
<feature type="domain" description="HTH iclR-type" evidence="4">
    <location>
        <begin position="14"/>
        <end position="77"/>
    </location>
</feature>
<dbReference type="SUPFAM" id="SSF55781">
    <property type="entry name" value="GAF domain-like"/>
    <property type="match status" value="1"/>
</dbReference>
<evidence type="ECO:0000256" key="3">
    <source>
        <dbReference type="ARBA" id="ARBA00023163"/>
    </source>
</evidence>
<dbReference type="Pfam" id="PF01614">
    <property type="entry name" value="IclR_C"/>
    <property type="match status" value="1"/>
</dbReference>
<dbReference type="Gene3D" id="3.30.450.40">
    <property type="match status" value="1"/>
</dbReference>
<proteinExistence type="predicted"/>
<reference evidence="6 7" key="1">
    <citation type="journal article" date="2019" name="Int. J. Syst. Evol. Microbiol.">
        <title>The Global Catalogue of Microorganisms (GCM) 10K type strain sequencing project: providing services to taxonomists for standard genome sequencing and annotation.</title>
        <authorList>
            <consortium name="The Broad Institute Genomics Platform"/>
            <consortium name="The Broad Institute Genome Sequencing Center for Infectious Disease"/>
            <person name="Wu L."/>
            <person name="Ma J."/>
        </authorList>
    </citation>
    <scope>NUCLEOTIDE SEQUENCE [LARGE SCALE GENOMIC DNA]</scope>
    <source>
        <strain evidence="6 7">JCM 3272</strain>
    </source>
</reference>
<dbReference type="InterPro" id="IPR005471">
    <property type="entry name" value="Tscrpt_reg_IclR_N"/>
</dbReference>
<dbReference type="SUPFAM" id="SSF46785">
    <property type="entry name" value="Winged helix' DNA-binding domain"/>
    <property type="match status" value="1"/>
</dbReference>
<dbReference type="PANTHER" id="PTHR30136:SF24">
    <property type="entry name" value="HTH-TYPE TRANSCRIPTIONAL REPRESSOR ALLR"/>
    <property type="match status" value="1"/>
</dbReference>
<name>A0ABN3FYM0_9ACTN</name>
<keyword evidence="1" id="KW-0805">Transcription regulation</keyword>
<dbReference type="InterPro" id="IPR029016">
    <property type="entry name" value="GAF-like_dom_sf"/>
</dbReference>
<evidence type="ECO:0000313" key="6">
    <source>
        <dbReference type="EMBL" id="GAA2340511.1"/>
    </source>
</evidence>
<dbReference type="Gene3D" id="1.10.10.10">
    <property type="entry name" value="Winged helix-like DNA-binding domain superfamily/Winged helix DNA-binding domain"/>
    <property type="match status" value="1"/>
</dbReference>
<dbReference type="PROSITE" id="PS51077">
    <property type="entry name" value="HTH_ICLR"/>
    <property type="match status" value="1"/>
</dbReference>
<sequence>MMSLAEVQSTREPTSGLERVLKVIYAVSAAGAEGIGVSALAREIDQPKAVAHRLLKGLAADGFLAFDDATKCYRLGTGALAIGMAALRQTNVQQAARPILERLVRETRETATLSLKQGDSRIYVDQVLSPQEIRMSVTMGVAYPLHAGASSKAILAALPDASIDEYLASHDLNVLTSATIAGRHQLLEEIVQIRERGYAISAGERDAGAASVAAAVLGMDGGVLGSISACGPVGRFEATDFQRLGVLVRAAAQEVSRAVGHAPG</sequence>
<dbReference type="InterPro" id="IPR036390">
    <property type="entry name" value="WH_DNA-bd_sf"/>
</dbReference>
<dbReference type="InterPro" id="IPR036388">
    <property type="entry name" value="WH-like_DNA-bd_sf"/>
</dbReference>
<keyword evidence="7" id="KW-1185">Reference proteome</keyword>
<evidence type="ECO:0000313" key="7">
    <source>
        <dbReference type="Proteomes" id="UP001501444"/>
    </source>
</evidence>
<dbReference type="Proteomes" id="UP001501444">
    <property type="component" value="Unassembled WGS sequence"/>
</dbReference>
<gene>
    <name evidence="6" type="ORF">GCM10010170_023520</name>
</gene>
<dbReference type="PANTHER" id="PTHR30136">
    <property type="entry name" value="HELIX-TURN-HELIX TRANSCRIPTIONAL REGULATOR, ICLR FAMILY"/>
    <property type="match status" value="1"/>
</dbReference>
<keyword evidence="2" id="KW-0238">DNA-binding</keyword>
<dbReference type="EMBL" id="BAAARV010000019">
    <property type="protein sequence ID" value="GAA2340511.1"/>
    <property type="molecule type" value="Genomic_DNA"/>
</dbReference>
<protein>
    <submittedName>
        <fullName evidence="6">IclR family transcriptional regulator</fullName>
    </submittedName>
</protein>
<organism evidence="6 7">
    <name type="scientific">Dactylosporangium salmoneum</name>
    <dbReference type="NCBI Taxonomy" id="53361"/>
    <lineage>
        <taxon>Bacteria</taxon>
        <taxon>Bacillati</taxon>
        <taxon>Actinomycetota</taxon>
        <taxon>Actinomycetes</taxon>
        <taxon>Micromonosporales</taxon>
        <taxon>Micromonosporaceae</taxon>
        <taxon>Dactylosporangium</taxon>
    </lineage>
</organism>
<dbReference type="SMART" id="SM00346">
    <property type="entry name" value="HTH_ICLR"/>
    <property type="match status" value="1"/>
</dbReference>
<evidence type="ECO:0000259" key="4">
    <source>
        <dbReference type="PROSITE" id="PS51077"/>
    </source>
</evidence>
<dbReference type="InterPro" id="IPR014757">
    <property type="entry name" value="Tscrpt_reg_IclR_C"/>
</dbReference>
<feature type="domain" description="IclR-ED" evidence="5">
    <location>
        <begin position="78"/>
        <end position="261"/>
    </location>
</feature>
<dbReference type="Pfam" id="PF09339">
    <property type="entry name" value="HTH_IclR"/>
    <property type="match status" value="1"/>
</dbReference>
<accession>A0ABN3FYM0</accession>
<evidence type="ECO:0000256" key="1">
    <source>
        <dbReference type="ARBA" id="ARBA00023015"/>
    </source>
</evidence>
<dbReference type="PROSITE" id="PS51078">
    <property type="entry name" value="ICLR_ED"/>
    <property type="match status" value="1"/>
</dbReference>
<dbReference type="InterPro" id="IPR050707">
    <property type="entry name" value="HTH_MetabolicPath_Reg"/>
</dbReference>
<evidence type="ECO:0000256" key="2">
    <source>
        <dbReference type="ARBA" id="ARBA00023125"/>
    </source>
</evidence>
<evidence type="ECO:0000259" key="5">
    <source>
        <dbReference type="PROSITE" id="PS51078"/>
    </source>
</evidence>